<dbReference type="PANTHER" id="PTHR22930:SF85">
    <property type="entry name" value="GH03217P-RELATED"/>
    <property type="match status" value="1"/>
</dbReference>
<comment type="caution">
    <text evidence="2">The sequence shown here is derived from an EMBL/GenBank/DDBJ whole genome shotgun (WGS) entry which is preliminary data.</text>
</comment>
<sequence length="165" mass="19207">MWNMKRPLVRVHSKKNSKSIFGLTVQRQIELSVSWLDTSNVLPKHSYGREKINSQKAFLLTLWYLSNTETFRQVADRFNVSESSSHRDMKKVLDFLLSQKSSVIQWPDANTAREIEGRFRMMKGIRNVIGCIDGSHIEISKPKDNQESYYSRKGYHSLLLQSIVN</sequence>
<evidence type="ECO:0000313" key="3">
    <source>
        <dbReference type="Proteomes" id="UP001159042"/>
    </source>
</evidence>
<dbReference type="Proteomes" id="UP001159042">
    <property type="component" value="Unassembled WGS sequence"/>
</dbReference>
<protein>
    <recommendedName>
        <fullName evidence="1">Transposase Helix-turn-helix domain-containing protein</fullName>
    </recommendedName>
</protein>
<dbReference type="PANTHER" id="PTHR22930">
    <property type="match status" value="1"/>
</dbReference>
<dbReference type="InterPro" id="IPR045249">
    <property type="entry name" value="HARBI1-like"/>
</dbReference>
<name>A0AAV8VIN9_9CUCU</name>
<evidence type="ECO:0000313" key="2">
    <source>
        <dbReference type="EMBL" id="KAJ8913865.1"/>
    </source>
</evidence>
<reference evidence="2 3" key="1">
    <citation type="journal article" date="2023" name="Insect Mol. Biol.">
        <title>Genome sequencing provides insights into the evolution of gene families encoding plant cell wall-degrading enzymes in longhorned beetles.</title>
        <authorList>
            <person name="Shin N.R."/>
            <person name="Okamura Y."/>
            <person name="Kirsch R."/>
            <person name="Pauchet Y."/>
        </authorList>
    </citation>
    <scope>NUCLEOTIDE SEQUENCE [LARGE SCALE GENOMIC DNA]</scope>
    <source>
        <strain evidence="2">EAD_L_NR</strain>
    </source>
</reference>
<dbReference type="AlphaFoldDB" id="A0AAV8VIN9"/>
<dbReference type="EMBL" id="JANEYG010000085">
    <property type="protein sequence ID" value="KAJ8913865.1"/>
    <property type="molecule type" value="Genomic_DNA"/>
</dbReference>
<keyword evidence="3" id="KW-1185">Reference proteome</keyword>
<dbReference type="Pfam" id="PF13613">
    <property type="entry name" value="HTH_Tnp_4"/>
    <property type="match status" value="1"/>
</dbReference>
<accession>A0AAV8VIN9</accession>
<dbReference type="InterPro" id="IPR027805">
    <property type="entry name" value="Transposase_HTH_dom"/>
</dbReference>
<gene>
    <name evidence="2" type="ORF">NQ315_005662</name>
</gene>
<feature type="domain" description="Transposase Helix-turn-helix" evidence="1">
    <location>
        <begin position="52"/>
        <end position="96"/>
    </location>
</feature>
<organism evidence="2 3">
    <name type="scientific">Exocentrus adspersus</name>
    <dbReference type="NCBI Taxonomy" id="1586481"/>
    <lineage>
        <taxon>Eukaryota</taxon>
        <taxon>Metazoa</taxon>
        <taxon>Ecdysozoa</taxon>
        <taxon>Arthropoda</taxon>
        <taxon>Hexapoda</taxon>
        <taxon>Insecta</taxon>
        <taxon>Pterygota</taxon>
        <taxon>Neoptera</taxon>
        <taxon>Endopterygota</taxon>
        <taxon>Coleoptera</taxon>
        <taxon>Polyphaga</taxon>
        <taxon>Cucujiformia</taxon>
        <taxon>Chrysomeloidea</taxon>
        <taxon>Cerambycidae</taxon>
        <taxon>Lamiinae</taxon>
        <taxon>Acanthocinini</taxon>
        <taxon>Exocentrus</taxon>
    </lineage>
</organism>
<proteinExistence type="predicted"/>
<evidence type="ECO:0000259" key="1">
    <source>
        <dbReference type="Pfam" id="PF13613"/>
    </source>
</evidence>